<dbReference type="PANTHER" id="PTHR15853:SF0">
    <property type="entry name" value="THIOREDOXIN-RELATED TRANSMEMBRANE PROTEIN 2"/>
    <property type="match status" value="1"/>
</dbReference>
<accession>A0A7I8VRE8</accession>
<keyword evidence="1" id="KW-0472">Membrane</keyword>
<dbReference type="GO" id="GO:0015036">
    <property type="term" value="F:disulfide oxidoreductase activity"/>
    <property type="evidence" value="ECO:0007669"/>
    <property type="project" value="TreeGrafter"/>
</dbReference>
<feature type="transmembrane region" description="Helical" evidence="1">
    <location>
        <begin position="72"/>
        <end position="89"/>
    </location>
</feature>
<dbReference type="PANTHER" id="PTHR15853">
    <property type="entry name" value="THIOREDOXIN-RELATED"/>
    <property type="match status" value="1"/>
</dbReference>
<dbReference type="Pfam" id="PF00085">
    <property type="entry name" value="Thioredoxin"/>
    <property type="match status" value="1"/>
</dbReference>
<dbReference type="PROSITE" id="PS51352">
    <property type="entry name" value="THIOREDOXIN_2"/>
    <property type="match status" value="1"/>
</dbReference>
<evidence type="ECO:0000256" key="1">
    <source>
        <dbReference type="SAM" id="Phobius"/>
    </source>
</evidence>
<evidence type="ECO:0000313" key="4">
    <source>
        <dbReference type="EMBL" id="CAD5117166.1"/>
    </source>
</evidence>
<dbReference type="InterPro" id="IPR036249">
    <property type="entry name" value="Thioredoxin-like_sf"/>
</dbReference>
<evidence type="ECO:0000259" key="3">
    <source>
        <dbReference type="PROSITE" id="PS51352"/>
    </source>
</evidence>
<sequence>MHWVLQNIMGLIHPHYISNLLLSVLFFGLKTMEPVCDVIFENCELELVERMGAAYFSWLHYSHKKSKATQNIFYGIAYVVVCLCQLVLLPEPVYRGPEHITYFTGIENLQNEMDKDNRITWIIEFYSAWSPNCVNFAPIFSELSAKYSLPNLKFGKVDITRFADAADKFKVNNSVTSKQLPTVIQFENGKEVRRKPFVNERGQVSKFVFTMENVCSGFQLNEMYLQCQKNLKGKKSNSKTVEEQKKDD</sequence>
<gene>
    <name evidence="4" type="ORF">DGYR_LOCUS5722</name>
</gene>
<comment type="caution">
    <text evidence="4">The sequence shown here is derived from an EMBL/GenBank/DDBJ whole genome shotgun (WGS) entry which is preliminary data.</text>
</comment>
<dbReference type="Gene3D" id="3.40.30.10">
    <property type="entry name" value="Glutaredoxin"/>
    <property type="match status" value="1"/>
</dbReference>
<evidence type="ECO:0000256" key="2">
    <source>
        <dbReference type="SAM" id="SignalP"/>
    </source>
</evidence>
<feature type="transmembrane region" description="Helical" evidence="1">
    <location>
        <begin position="12"/>
        <end position="29"/>
    </location>
</feature>
<dbReference type="OrthoDB" id="20229at2759"/>
<feature type="domain" description="Thioredoxin" evidence="3">
    <location>
        <begin position="94"/>
        <end position="216"/>
    </location>
</feature>
<evidence type="ECO:0000313" key="5">
    <source>
        <dbReference type="Proteomes" id="UP000549394"/>
    </source>
</evidence>
<dbReference type="SUPFAM" id="SSF52833">
    <property type="entry name" value="Thioredoxin-like"/>
    <property type="match status" value="1"/>
</dbReference>
<keyword evidence="1" id="KW-0812">Transmembrane</keyword>
<keyword evidence="5" id="KW-1185">Reference proteome</keyword>
<dbReference type="InterPro" id="IPR039101">
    <property type="entry name" value="TMX2"/>
</dbReference>
<feature type="signal peptide" evidence="2">
    <location>
        <begin position="1"/>
        <end position="19"/>
    </location>
</feature>
<keyword evidence="1" id="KW-1133">Transmembrane helix</keyword>
<reference evidence="4 5" key="1">
    <citation type="submission" date="2020-08" db="EMBL/GenBank/DDBJ databases">
        <authorList>
            <person name="Hejnol A."/>
        </authorList>
    </citation>
    <scope>NUCLEOTIDE SEQUENCE [LARGE SCALE GENOMIC DNA]</scope>
</reference>
<dbReference type="EMBL" id="CAJFCJ010000007">
    <property type="protein sequence ID" value="CAD5117166.1"/>
    <property type="molecule type" value="Genomic_DNA"/>
</dbReference>
<dbReference type="Proteomes" id="UP000549394">
    <property type="component" value="Unassembled WGS sequence"/>
</dbReference>
<keyword evidence="2" id="KW-0732">Signal</keyword>
<name>A0A7I8VRE8_9ANNE</name>
<feature type="chain" id="PRO_5029792064" evidence="2">
    <location>
        <begin position="20"/>
        <end position="248"/>
    </location>
</feature>
<protein>
    <submittedName>
        <fullName evidence="4">DgyrCDS5969</fullName>
    </submittedName>
</protein>
<organism evidence="4 5">
    <name type="scientific">Dimorphilus gyrociliatus</name>
    <dbReference type="NCBI Taxonomy" id="2664684"/>
    <lineage>
        <taxon>Eukaryota</taxon>
        <taxon>Metazoa</taxon>
        <taxon>Spiralia</taxon>
        <taxon>Lophotrochozoa</taxon>
        <taxon>Annelida</taxon>
        <taxon>Polychaeta</taxon>
        <taxon>Polychaeta incertae sedis</taxon>
        <taxon>Dinophilidae</taxon>
        <taxon>Dimorphilus</taxon>
    </lineage>
</organism>
<dbReference type="InterPro" id="IPR013766">
    <property type="entry name" value="Thioredoxin_domain"/>
</dbReference>
<dbReference type="AlphaFoldDB" id="A0A7I8VRE8"/>
<proteinExistence type="predicted"/>